<accession>A0A1G6ILY4</accession>
<evidence type="ECO:0000313" key="2">
    <source>
        <dbReference type="Proteomes" id="UP000243468"/>
    </source>
</evidence>
<name>A0A1G6ILY4_9GAMM</name>
<keyword evidence="2" id="KW-1185">Reference proteome</keyword>
<proteinExistence type="predicted"/>
<reference evidence="2" key="1">
    <citation type="submission" date="2016-09" db="EMBL/GenBank/DDBJ databases">
        <authorList>
            <person name="Varghese N."/>
            <person name="Submissions S."/>
        </authorList>
    </citation>
    <scope>NUCLEOTIDE SEQUENCE [LARGE SCALE GENOMIC DNA]</scope>
    <source>
        <strain evidence="2">ANC 4667</strain>
    </source>
</reference>
<organism evidence="1 2">
    <name type="scientific">Acinetobacter kookii</name>
    <dbReference type="NCBI Taxonomy" id="1226327"/>
    <lineage>
        <taxon>Bacteria</taxon>
        <taxon>Pseudomonadati</taxon>
        <taxon>Pseudomonadota</taxon>
        <taxon>Gammaproteobacteria</taxon>
        <taxon>Moraxellales</taxon>
        <taxon>Moraxellaceae</taxon>
        <taxon>Acinetobacter</taxon>
    </lineage>
</organism>
<gene>
    <name evidence="1" type="ORF">SAMN05421732_10371</name>
</gene>
<dbReference type="AlphaFoldDB" id="A0A1G6ILY4"/>
<dbReference type="STRING" id="1226327.SAMN05421732_10371"/>
<evidence type="ECO:0000313" key="1">
    <source>
        <dbReference type="EMBL" id="SDC07508.1"/>
    </source>
</evidence>
<dbReference type="EMBL" id="FMYO01000003">
    <property type="protein sequence ID" value="SDC07508.1"/>
    <property type="molecule type" value="Genomic_DNA"/>
</dbReference>
<sequence length="95" mass="10854">MSKPAPKIYQTGNWPFYNQAWINQGNITIWLAANLLDHPPPEDEYIDSVYIDGILIHNNAVRQFQIDKYMHLFHPGKMLSPGTTQGQVPLGEMNC</sequence>
<dbReference type="Proteomes" id="UP000243468">
    <property type="component" value="Unassembled WGS sequence"/>
</dbReference>
<protein>
    <submittedName>
        <fullName evidence="1">Uncharacterized protein</fullName>
    </submittedName>
</protein>